<dbReference type="Pfam" id="PF09476">
    <property type="entry name" value="Pilus_CpaD"/>
    <property type="match status" value="1"/>
</dbReference>
<feature type="signal peptide" evidence="1">
    <location>
        <begin position="1"/>
        <end position="20"/>
    </location>
</feature>
<feature type="chain" id="PRO_5047414182" evidence="1">
    <location>
        <begin position="21"/>
        <end position="229"/>
    </location>
</feature>
<sequence>MSKAKTFAPAVSAGRLPAVAAVLGLAVLVTGCADRVVTGSVPDDYRTRHPIVVAEGQKTIDIPVAHGDQGLTRGQSEVIAGFVDEYRRASTGIIQIMTPKGSINDGAAASAVGDVRRLMVRMGVPKNRILHVRYAASPDEAAPLRLAFNAVTAQTSACGEWPADLTLNTTQNDNYYNFGCASQRNLAAQIANPHDLLGPRRMTPPDAAQRGQVMERYRGAYTELRDMDN</sequence>
<keyword evidence="3" id="KW-1185">Reference proteome</keyword>
<protein>
    <submittedName>
        <fullName evidence="2">Pilus assembly protein CpaD</fullName>
    </submittedName>
</protein>
<accession>A0ABT9PWG0</accession>
<proteinExistence type="predicted"/>
<gene>
    <name evidence="2" type="ORF">J2T09_003318</name>
</gene>
<name>A0ABT9PWG0_9HYPH</name>
<reference evidence="2 3" key="1">
    <citation type="submission" date="2023-07" db="EMBL/GenBank/DDBJ databases">
        <title>Sorghum-associated microbial communities from plants grown in Nebraska, USA.</title>
        <authorList>
            <person name="Schachtman D."/>
        </authorList>
    </citation>
    <scope>NUCLEOTIDE SEQUENCE [LARGE SCALE GENOMIC DNA]</scope>
    <source>
        <strain evidence="2 3">DS1307</strain>
    </source>
</reference>
<comment type="caution">
    <text evidence="2">The sequence shown here is derived from an EMBL/GenBank/DDBJ whole genome shotgun (WGS) entry which is preliminary data.</text>
</comment>
<dbReference type="RefSeq" id="WP_306836548.1">
    <property type="nucleotide sequence ID" value="NZ_JAUSRF010000010.1"/>
</dbReference>
<dbReference type="Proteomes" id="UP001241472">
    <property type="component" value="Unassembled WGS sequence"/>
</dbReference>
<dbReference type="PROSITE" id="PS51257">
    <property type="entry name" value="PROKAR_LIPOPROTEIN"/>
    <property type="match status" value="1"/>
</dbReference>
<evidence type="ECO:0000313" key="3">
    <source>
        <dbReference type="Proteomes" id="UP001241472"/>
    </source>
</evidence>
<dbReference type="InterPro" id="IPR013361">
    <property type="entry name" value="Pilus_CpaD"/>
</dbReference>
<organism evidence="2 3">
    <name type="scientific">Neorhizobium huautlense</name>
    <dbReference type="NCBI Taxonomy" id="67774"/>
    <lineage>
        <taxon>Bacteria</taxon>
        <taxon>Pseudomonadati</taxon>
        <taxon>Pseudomonadota</taxon>
        <taxon>Alphaproteobacteria</taxon>
        <taxon>Hyphomicrobiales</taxon>
        <taxon>Rhizobiaceae</taxon>
        <taxon>Rhizobium/Agrobacterium group</taxon>
        <taxon>Neorhizobium</taxon>
    </lineage>
</organism>
<dbReference type="InterPro" id="IPR019027">
    <property type="entry name" value="Pilus_biogenesis_CpaD-related"/>
</dbReference>
<keyword evidence="1" id="KW-0732">Signal</keyword>
<dbReference type="NCBIfam" id="TIGR02522">
    <property type="entry name" value="pilus_cpaD"/>
    <property type="match status" value="1"/>
</dbReference>
<evidence type="ECO:0000313" key="2">
    <source>
        <dbReference type="EMBL" id="MDP9838550.1"/>
    </source>
</evidence>
<evidence type="ECO:0000256" key="1">
    <source>
        <dbReference type="SAM" id="SignalP"/>
    </source>
</evidence>
<dbReference type="EMBL" id="JAUSRF010000010">
    <property type="protein sequence ID" value="MDP9838550.1"/>
    <property type="molecule type" value="Genomic_DNA"/>
</dbReference>